<dbReference type="SMART" id="SM00360">
    <property type="entry name" value="RRM"/>
    <property type="match status" value="3"/>
</dbReference>
<proteinExistence type="predicted"/>
<feature type="compositionally biased region" description="Low complexity" evidence="2">
    <location>
        <begin position="409"/>
        <end position="434"/>
    </location>
</feature>
<dbReference type="AlphaFoldDB" id="A0A1Y2C3N4"/>
<dbReference type="InterPro" id="IPR012677">
    <property type="entry name" value="Nucleotide-bd_a/b_plait_sf"/>
</dbReference>
<dbReference type="GO" id="GO:0003723">
    <property type="term" value="F:RNA binding"/>
    <property type="evidence" value="ECO:0007669"/>
    <property type="project" value="UniProtKB-UniRule"/>
</dbReference>
<dbReference type="SUPFAM" id="SSF54928">
    <property type="entry name" value="RNA-binding domain, RBD"/>
    <property type="match status" value="2"/>
</dbReference>
<dbReference type="STRING" id="329046.A0A1Y2C3N4"/>
<feature type="domain" description="RRM" evidence="3">
    <location>
        <begin position="218"/>
        <end position="298"/>
    </location>
</feature>
<keyword evidence="5" id="KW-1185">Reference proteome</keyword>
<feature type="region of interest" description="Disordered" evidence="2">
    <location>
        <begin position="401"/>
        <end position="436"/>
    </location>
</feature>
<sequence length="589" mass="66590">MYKERDINEGNQQNKNQCIFNESDETLVAKESETVNNPLVSNNTDPAVNQPEACLFIASLSTSVSESDLQNHVIQHFSKWGALTNVKVLKDWLARPYAFVQYENIDDAKAALLRAHNTLICGRYIRVEQAKVNRTLFLGRLAQLGMSELKSALEAFGPVEDLNILTDYRTGRSKGCGFVKFRLRDDAIKAFLGIRQKYSWTTEWATNLDRNKPEIDLKSIFIGQLNQYLVTDSMLSERFGKYGPIKSSQVVNKAGEGPARPAFAFVTYEDESSAEKAIENENATLWLERTIRVQYREIGEFKGLSRTMKQQLATGESQSATKHFNHPQSSSNSNQYALRPSEFPVLSKVGPTKPSPATTKPTYQNRQNNNTIPRKYPQNRQTSSSTTTSQYNVQQYYAAPGTMIPSPITSQTTYTTQTNHQYTSPMHQQQPQQQNYSNAHHQLNYHQYSSMPVYTPPPPHHQPPYPQYPMQYYVPQQYNEQPPSIVYYSQDPSVPPYPIPFSYHIQQPGPVQLPPPQTAAPPEPLRLQMPRRGSAESASSEIWCPPSQMKGRVTGKRFWMKKSGIDGCSVAGSSVGDVDDELEVMSARF</sequence>
<reference evidence="4 5" key="1">
    <citation type="submission" date="2016-07" db="EMBL/GenBank/DDBJ databases">
        <title>Pervasive Adenine N6-methylation of Active Genes in Fungi.</title>
        <authorList>
            <consortium name="DOE Joint Genome Institute"/>
            <person name="Mondo S.J."/>
            <person name="Dannebaum R.O."/>
            <person name="Kuo R.C."/>
            <person name="Labutti K."/>
            <person name="Haridas S."/>
            <person name="Kuo A."/>
            <person name="Salamov A."/>
            <person name="Ahrendt S.R."/>
            <person name="Lipzen A."/>
            <person name="Sullivan W."/>
            <person name="Andreopoulos W.B."/>
            <person name="Clum A."/>
            <person name="Lindquist E."/>
            <person name="Daum C."/>
            <person name="Ramamoorthy G.K."/>
            <person name="Gryganskyi A."/>
            <person name="Culley D."/>
            <person name="Magnuson J.K."/>
            <person name="James T.Y."/>
            <person name="O'Malley M.A."/>
            <person name="Stajich J.E."/>
            <person name="Spatafora J.W."/>
            <person name="Visel A."/>
            <person name="Grigoriev I.V."/>
        </authorList>
    </citation>
    <scope>NUCLEOTIDE SEQUENCE [LARGE SCALE GENOMIC DNA]</scope>
    <source>
        <strain evidence="4 5">JEL800</strain>
    </source>
</reference>
<evidence type="ECO:0000259" key="3">
    <source>
        <dbReference type="PROSITE" id="PS50102"/>
    </source>
</evidence>
<dbReference type="CDD" id="cd12453">
    <property type="entry name" value="RRM1_RIM4_like"/>
    <property type="match status" value="1"/>
</dbReference>
<dbReference type="PANTHER" id="PTHR48034">
    <property type="entry name" value="TRANSFORMER-2 SEX-DETERMINING PROTEIN-RELATED"/>
    <property type="match status" value="1"/>
</dbReference>
<evidence type="ECO:0000256" key="2">
    <source>
        <dbReference type="SAM" id="MobiDB-lite"/>
    </source>
</evidence>
<dbReference type="Pfam" id="PF00076">
    <property type="entry name" value="RRM_1"/>
    <property type="match status" value="3"/>
</dbReference>
<evidence type="ECO:0000313" key="4">
    <source>
        <dbReference type="EMBL" id="ORY41639.1"/>
    </source>
</evidence>
<dbReference type="EMBL" id="MCGO01000031">
    <property type="protein sequence ID" value="ORY41639.1"/>
    <property type="molecule type" value="Genomic_DNA"/>
</dbReference>
<dbReference type="PROSITE" id="PS50102">
    <property type="entry name" value="RRM"/>
    <property type="match status" value="3"/>
</dbReference>
<dbReference type="InterPro" id="IPR035979">
    <property type="entry name" value="RBD_domain_sf"/>
</dbReference>
<gene>
    <name evidence="4" type="ORF">BCR33DRAFT_718792</name>
</gene>
<keyword evidence="1" id="KW-0694">RNA-binding</keyword>
<organism evidence="4 5">
    <name type="scientific">Rhizoclosmatium globosum</name>
    <dbReference type="NCBI Taxonomy" id="329046"/>
    <lineage>
        <taxon>Eukaryota</taxon>
        <taxon>Fungi</taxon>
        <taxon>Fungi incertae sedis</taxon>
        <taxon>Chytridiomycota</taxon>
        <taxon>Chytridiomycota incertae sedis</taxon>
        <taxon>Chytridiomycetes</taxon>
        <taxon>Chytridiales</taxon>
        <taxon>Chytriomycetaceae</taxon>
        <taxon>Rhizoclosmatium</taxon>
    </lineage>
</organism>
<dbReference type="OrthoDB" id="410044at2759"/>
<protein>
    <submittedName>
        <fullName evidence="4">RNA-binding domain-containing protein</fullName>
    </submittedName>
</protein>
<evidence type="ECO:0000313" key="5">
    <source>
        <dbReference type="Proteomes" id="UP000193642"/>
    </source>
</evidence>
<dbReference type="Gene3D" id="3.30.70.330">
    <property type="match status" value="3"/>
</dbReference>
<feature type="compositionally biased region" description="Low complexity" evidence="2">
    <location>
        <begin position="351"/>
        <end position="362"/>
    </location>
</feature>
<feature type="domain" description="RRM" evidence="3">
    <location>
        <begin position="53"/>
        <end position="132"/>
    </location>
</feature>
<evidence type="ECO:0000256" key="1">
    <source>
        <dbReference type="PROSITE-ProRule" id="PRU00176"/>
    </source>
</evidence>
<dbReference type="Proteomes" id="UP000193642">
    <property type="component" value="Unassembled WGS sequence"/>
</dbReference>
<comment type="caution">
    <text evidence="4">The sequence shown here is derived from an EMBL/GenBank/DDBJ whole genome shotgun (WGS) entry which is preliminary data.</text>
</comment>
<feature type="region of interest" description="Disordered" evidence="2">
    <location>
        <begin position="309"/>
        <end position="388"/>
    </location>
</feature>
<dbReference type="InterPro" id="IPR050441">
    <property type="entry name" value="RBM"/>
</dbReference>
<dbReference type="InterPro" id="IPR034352">
    <property type="entry name" value="Rim4_RRM1"/>
</dbReference>
<name>A0A1Y2C3N4_9FUNG</name>
<dbReference type="InterPro" id="IPR000504">
    <property type="entry name" value="RRM_dom"/>
</dbReference>
<feature type="compositionally biased region" description="Polar residues" evidence="2">
    <location>
        <begin position="363"/>
        <end position="372"/>
    </location>
</feature>
<feature type="compositionally biased region" description="Polar residues" evidence="2">
    <location>
        <begin position="309"/>
        <end position="336"/>
    </location>
</feature>
<feature type="domain" description="RRM" evidence="3">
    <location>
        <begin position="134"/>
        <end position="227"/>
    </location>
</feature>
<accession>A0A1Y2C3N4</accession>